<protein>
    <submittedName>
        <fullName evidence="1">Uncharacterized protein</fullName>
    </submittedName>
</protein>
<accession>A0ACB7NWI0</accession>
<organism evidence="1 2">
    <name type="scientific">Chaetomium tenue</name>
    <dbReference type="NCBI Taxonomy" id="1854479"/>
    <lineage>
        <taxon>Eukaryota</taxon>
        <taxon>Fungi</taxon>
        <taxon>Dikarya</taxon>
        <taxon>Ascomycota</taxon>
        <taxon>Pezizomycotina</taxon>
        <taxon>Sordariomycetes</taxon>
        <taxon>Sordariomycetidae</taxon>
        <taxon>Sordariales</taxon>
        <taxon>Chaetomiaceae</taxon>
        <taxon>Chaetomium</taxon>
    </lineage>
</organism>
<comment type="caution">
    <text evidence="1">The sequence shown here is derived from an EMBL/GenBank/DDBJ whole genome shotgun (WGS) entry which is preliminary data.</text>
</comment>
<name>A0ACB7NWI0_9PEZI</name>
<evidence type="ECO:0000313" key="1">
    <source>
        <dbReference type="EMBL" id="KAH6617614.1"/>
    </source>
</evidence>
<gene>
    <name evidence="1" type="ORF">F5144DRAFT_633818</name>
</gene>
<sequence length="2133" mass="228465">MSKEKEMEMMEVVTDESYNSVWRIEKQELDDPNIDQPLCFWKIDPNVIPKLQAGPKAPIFFPFPDPIDPANTELMLLTETIWNDLRGTVKNKKPKNWARTGRGERTLKVTGEDGEDKIFTKFIETTPKTATGANDTSAFWVDTFDAAFGEGQKRAPGIAERIRKPWKPDKNITWMQRNGGSWTLRGGDQRTFETKEDGVGFEIDGWGGEPPSPTDRYVKLDPPDVEQLLLDEPAARTRGVSADQVYIPESVMQRLRKGEYPFKDRNFSVALLNATGDVEYVKCRTFVTGDWWEKAYWNGVLTQTEWKVARWRNVNGLELCFVVAGTGTTASELQQAVRQALADAIVPIKQTAIVVNTKPAEYSIFLSTSPFGDYETWIRQSDYVSYVQAYPGYALPTQKQVDAMIQAIDDMLSKRSETVRKRDAEFENGLKKADDSAGSKNADAGINVSSVSFDTIWRASGKRKGVPSQGQQMGGSATTVALAAEWANPRDRVKSQGTMWDSPGVYPAEWLHRSAFSWGNINDIKFPQSTFNLIFGSSEANSLMTRYEKAWQRLFVRERSLQKQLPGPAASQSRLGGTLTTTNTPDKYNILIAALGADSKSVQTVILTKGKTDKDAPTAVDQNGKEVLPEGGGSWPNYWAVARTCRNLSWCLTYELRLTQTGYFNVSKIPFVPFYPFRRGFYTRLEAEVDSVLLDNQEDRLLDTLAPPAQPSPPDKELKLAKRLVVSMENLSLNHNTSHAATAAAADVWERVNHGDPVSFGGVTLTNPSVATLDAAGCMVHIPLPLGESMAQDTAFVAQAPLEAADVGFATGDKAPTDTETTTLSAITGDMPQTASTDGDIPDGFVLQGTIKLFGLFDAPIYVYQGAAAEGTRQIIPLAAGMMNNIESFIPGLADSDYGTAIQLKQLELVYNEFTTATDRAGTWLQTDVIFSGPLQPVNDCLKNVFHQADPAVRVQALLTLQNNWSDPISPTGLALRGTLPGIDIEVGSLLRITQLGIDVGIGGSRQPWPPYNMAWTHTLGFSGSLLIDMPHDMAPLAADFLMLETQGVLTLIATAESVDKPGFAGLEGLQLSQVSMQTTVGMGEGASSAVNSLTATAELELGAATLHLYGFYNKNDWGFTCDLQGFSFADVRDVYQDLFGATLHITSHDVQVDDLIFTVRPSGMVIAGSVTVEGHASANATIAISRNGLEITGGVADVVLDGDIVLKSASLDIFVGREDVTPLAEPGTSFRFAIQGVVSVAGSDITASMFLDRDGSGNSLWTVVAGFKGDFSLATMASELRGTFLDLSVKEATFIASNVDGVAAAGAVIPPAYPVVKGVEIAGVMGPIPALDGALHTSVTGLTLAAVYSATSSSFELAIRLATSRQMSMKSGTVFSGPISLLVQASASPTLTVDADFFVVVPNRPEPLKFSGGLSVNIEEAKLFIELANQWWQNPFGLSPQIQLGPDIALQIGIVYAGPIYPSEIGVAAGLAVGSVSGKAALSISEAPNDELIMLHIDNLSIQDLVSFASLLLQTTLPSPPSNFLFFKNLDFYLSTGTTIGTTVYPPGASFNCDAVIFDHEATVFCAVSKPQGQIEVKGSLQAIDIGPVSVSGSKPGTPARLDVQFGPQQQTVLIDGGARLFDLNAQMLVKVVILPSPNFQLQTELDFTAHLTFQLQADMRGGFTSVKDLNFDVHAIFQQDILDYIATQVSEQVQTAKKGIDSGIESAQKAVDDAQAAFQAAVDDAQKQVDTTKAAYEAKLSAATNALDVEMADATEIATRLDKAATEAQEALDTSVRTAQENLQAARDESVQKIQEAQQAVQDAQAAADRDIDSHLADLNKAKDDMNRQFGDAIAKVQSAQRDVDSLQGQVNNAQQALNDAQRDLDDAPWWDKIPKAAEVAAAGVRLAGVQASLSSAQAVLTAAKAVIQTPGYLAAQAAIDTYQHAVDSARTAADASIAAANDTLQATITTQDALVTAATQVLQHALSPEAGAAAEAARATYKAYIDSERPIVDALKAAVEAVGKGVEHAAFEAAEEGLKVARANTGALDIARGALEVAKKSGEAVVGVAGWMASHAGGVLDLKRVEVEGDLAGAGAGADVELGATVVGSFVGQDVDFSVRFTPGKGEAMVGEVFERLIGMVEEGLIKIVS</sequence>
<evidence type="ECO:0000313" key="2">
    <source>
        <dbReference type="Proteomes" id="UP000724584"/>
    </source>
</evidence>
<dbReference type="Proteomes" id="UP000724584">
    <property type="component" value="Unassembled WGS sequence"/>
</dbReference>
<dbReference type="EMBL" id="JAGIZQ010000007">
    <property type="protein sequence ID" value="KAH6617614.1"/>
    <property type="molecule type" value="Genomic_DNA"/>
</dbReference>
<keyword evidence="2" id="KW-1185">Reference proteome</keyword>
<reference evidence="1 2" key="1">
    <citation type="journal article" date="2021" name="Nat. Commun.">
        <title>Genetic determinants of endophytism in the Arabidopsis root mycobiome.</title>
        <authorList>
            <person name="Mesny F."/>
            <person name="Miyauchi S."/>
            <person name="Thiergart T."/>
            <person name="Pickel B."/>
            <person name="Atanasova L."/>
            <person name="Karlsson M."/>
            <person name="Huettel B."/>
            <person name="Barry K.W."/>
            <person name="Haridas S."/>
            <person name="Chen C."/>
            <person name="Bauer D."/>
            <person name="Andreopoulos W."/>
            <person name="Pangilinan J."/>
            <person name="LaButti K."/>
            <person name="Riley R."/>
            <person name="Lipzen A."/>
            <person name="Clum A."/>
            <person name="Drula E."/>
            <person name="Henrissat B."/>
            <person name="Kohler A."/>
            <person name="Grigoriev I.V."/>
            <person name="Martin F.M."/>
            <person name="Hacquard S."/>
        </authorList>
    </citation>
    <scope>NUCLEOTIDE SEQUENCE [LARGE SCALE GENOMIC DNA]</scope>
    <source>
        <strain evidence="1 2">MPI-SDFR-AT-0079</strain>
    </source>
</reference>
<proteinExistence type="predicted"/>